<keyword evidence="2" id="KW-1185">Reference proteome</keyword>
<accession>A0ABT1VVF4</accession>
<evidence type="ECO:0008006" key="3">
    <source>
        <dbReference type="Google" id="ProtNLM"/>
    </source>
</evidence>
<reference evidence="1 2" key="1">
    <citation type="submission" date="2022-06" db="EMBL/GenBank/DDBJ databases">
        <title>Rhizosaccharibacter gen. nov. sp. nov. KSS12, endophytic bacteria isolated from sugarcane.</title>
        <authorList>
            <person name="Pitiwittayakul N."/>
        </authorList>
    </citation>
    <scope>NUCLEOTIDE SEQUENCE [LARGE SCALE GENOMIC DNA]</scope>
    <source>
        <strain evidence="1 2">KSS12</strain>
    </source>
</reference>
<gene>
    <name evidence="1" type="ORF">NFI88_05600</name>
</gene>
<organism evidence="1 2">
    <name type="scientific">Rhizosaccharibacter radicis</name>
    <dbReference type="NCBI Taxonomy" id="2782605"/>
    <lineage>
        <taxon>Bacteria</taxon>
        <taxon>Pseudomonadati</taxon>
        <taxon>Pseudomonadota</taxon>
        <taxon>Alphaproteobacteria</taxon>
        <taxon>Acetobacterales</taxon>
        <taxon>Acetobacteraceae</taxon>
        <taxon>Rhizosaccharibacter</taxon>
    </lineage>
</organism>
<name>A0ABT1VVF4_9PROT</name>
<comment type="caution">
    <text evidence="1">The sequence shown here is derived from an EMBL/GenBank/DDBJ whole genome shotgun (WGS) entry which is preliminary data.</text>
</comment>
<evidence type="ECO:0000313" key="2">
    <source>
        <dbReference type="Proteomes" id="UP001524547"/>
    </source>
</evidence>
<dbReference type="RefSeq" id="WP_422919048.1">
    <property type="nucleotide sequence ID" value="NZ_JAMZEJ010000003.1"/>
</dbReference>
<dbReference type="EMBL" id="JAMZEJ010000003">
    <property type="protein sequence ID" value="MCQ8240317.1"/>
    <property type="molecule type" value="Genomic_DNA"/>
</dbReference>
<protein>
    <recommendedName>
        <fullName evidence="3">Auto-transporter adhesin head GIN domain-containing protein</fullName>
    </recommendedName>
</protein>
<dbReference type="Proteomes" id="UP001524547">
    <property type="component" value="Unassembled WGS sequence"/>
</dbReference>
<evidence type="ECO:0000313" key="1">
    <source>
        <dbReference type="EMBL" id="MCQ8240317.1"/>
    </source>
</evidence>
<proteinExistence type="predicted"/>
<sequence length="124" mass="11868">MQFIHAAHQTGALSVWAGVGAVSVETGAGATDIHSGSGSLAVTVGSGSLAIDLSGTSGASLRLDGGSVGNVDISGFSAGRDQVVFSAGSVTGRQIVGGSLVVQMQDGHAATFHGLADGGGIAFG</sequence>